<reference evidence="2 3" key="1">
    <citation type="submission" date="2019-02" db="EMBL/GenBank/DDBJ databases">
        <title>Deep-cultivation of Planctomycetes and their phenomic and genomic characterization uncovers novel biology.</title>
        <authorList>
            <person name="Wiegand S."/>
            <person name="Jogler M."/>
            <person name="Boedeker C."/>
            <person name="Pinto D."/>
            <person name="Vollmers J."/>
            <person name="Rivas-Marin E."/>
            <person name="Kohn T."/>
            <person name="Peeters S.H."/>
            <person name="Heuer A."/>
            <person name="Rast P."/>
            <person name="Oberbeckmann S."/>
            <person name="Bunk B."/>
            <person name="Jeske O."/>
            <person name="Meyerdierks A."/>
            <person name="Storesund J.E."/>
            <person name="Kallscheuer N."/>
            <person name="Luecker S."/>
            <person name="Lage O.M."/>
            <person name="Pohl T."/>
            <person name="Merkel B.J."/>
            <person name="Hornburger P."/>
            <person name="Mueller R.-W."/>
            <person name="Bruemmer F."/>
            <person name="Labrenz M."/>
            <person name="Spormann A.M."/>
            <person name="Op den Camp H."/>
            <person name="Overmann J."/>
            <person name="Amann R."/>
            <person name="Jetten M.S.M."/>
            <person name="Mascher T."/>
            <person name="Medema M.H."/>
            <person name="Devos D.P."/>
            <person name="Kaster A.-K."/>
            <person name="Ovreas L."/>
            <person name="Rohde M."/>
            <person name="Galperin M.Y."/>
            <person name="Jogler C."/>
        </authorList>
    </citation>
    <scope>NUCLEOTIDE SEQUENCE [LARGE SCALE GENOMIC DNA]</scope>
    <source>
        <strain evidence="2 3">Poly30</strain>
    </source>
</reference>
<dbReference type="AlphaFoldDB" id="A0A518EN84"/>
<name>A0A518EN84_9BACT</name>
<evidence type="ECO:0000313" key="2">
    <source>
        <dbReference type="EMBL" id="QDV05539.1"/>
    </source>
</evidence>
<keyword evidence="1" id="KW-1133">Transmembrane helix</keyword>
<evidence type="ECO:0008006" key="4">
    <source>
        <dbReference type="Google" id="ProtNLM"/>
    </source>
</evidence>
<evidence type="ECO:0000313" key="3">
    <source>
        <dbReference type="Proteomes" id="UP000320390"/>
    </source>
</evidence>
<dbReference type="EMBL" id="CP036434">
    <property type="protein sequence ID" value="QDV05539.1"/>
    <property type="molecule type" value="Genomic_DNA"/>
</dbReference>
<dbReference type="Proteomes" id="UP000320390">
    <property type="component" value="Chromosome"/>
</dbReference>
<evidence type="ECO:0000256" key="1">
    <source>
        <dbReference type="SAM" id="Phobius"/>
    </source>
</evidence>
<feature type="transmembrane region" description="Helical" evidence="1">
    <location>
        <begin position="59"/>
        <end position="76"/>
    </location>
</feature>
<keyword evidence="3" id="KW-1185">Reference proteome</keyword>
<organism evidence="2 3">
    <name type="scientific">Saltatorellus ferox</name>
    <dbReference type="NCBI Taxonomy" id="2528018"/>
    <lineage>
        <taxon>Bacteria</taxon>
        <taxon>Pseudomonadati</taxon>
        <taxon>Planctomycetota</taxon>
        <taxon>Planctomycetia</taxon>
        <taxon>Planctomycetia incertae sedis</taxon>
        <taxon>Saltatorellus</taxon>
    </lineage>
</organism>
<keyword evidence="1" id="KW-0812">Transmembrane</keyword>
<keyword evidence="1" id="KW-0472">Membrane</keyword>
<dbReference type="RefSeq" id="WP_145194934.1">
    <property type="nucleotide sequence ID" value="NZ_CP036434.1"/>
</dbReference>
<protein>
    <recommendedName>
        <fullName evidence="4">YcxB-like protein domain-containing protein</fullName>
    </recommendedName>
</protein>
<proteinExistence type="predicted"/>
<gene>
    <name evidence="2" type="ORF">Poly30_10370</name>
</gene>
<accession>A0A518EN84</accession>
<sequence>MGSEPIATCRIVRDRAYLEQAFDESVRYRLRLRKHLPKFGLGLGVLTLALMVARPGILSALYFWGSVFFIWHELSYRRRMLALGERSPAYGRELWVRFFPEHLETTENGEPMEVRYADFDRLDVTPGGFLLVSGGSVIFTPKSKIEPPGAASQLEAAIREARLDEPAP</sequence>